<reference evidence="1 2" key="2">
    <citation type="submission" date="2020-06" db="EMBL/GenBank/DDBJ databases">
        <title>Antribacter stalactiti gen. nov., sp. nov., a new member of the family Nacardiaceae isolated from a cave.</title>
        <authorList>
            <person name="Kim I.S."/>
        </authorList>
    </citation>
    <scope>NUCLEOTIDE SEQUENCE [LARGE SCALE GENOMIC DNA]</scope>
    <source>
        <strain evidence="1 2">YC2-7</strain>
    </source>
</reference>
<comment type="caution">
    <text evidence="1">The sequence shown here is derived from an EMBL/GenBank/DDBJ whole genome shotgun (WGS) entry which is preliminary data.</text>
</comment>
<organism evidence="1 2">
    <name type="scientific">Antrihabitans stalactiti</name>
    <dbReference type="NCBI Taxonomy" id="2584121"/>
    <lineage>
        <taxon>Bacteria</taxon>
        <taxon>Bacillati</taxon>
        <taxon>Actinomycetota</taxon>
        <taxon>Actinomycetes</taxon>
        <taxon>Mycobacteriales</taxon>
        <taxon>Nocardiaceae</taxon>
        <taxon>Antrihabitans</taxon>
    </lineage>
</organism>
<dbReference type="Pfam" id="PF13376">
    <property type="entry name" value="OmdA"/>
    <property type="match status" value="1"/>
</dbReference>
<reference evidence="1 2" key="1">
    <citation type="submission" date="2019-05" db="EMBL/GenBank/DDBJ databases">
        <authorList>
            <person name="Lee S.D."/>
        </authorList>
    </citation>
    <scope>NUCLEOTIDE SEQUENCE [LARGE SCALE GENOMIC DNA]</scope>
    <source>
        <strain evidence="1 2">YC2-7</strain>
    </source>
</reference>
<dbReference type="EMBL" id="VCQU01000004">
    <property type="protein sequence ID" value="NMN96190.1"/>
    <property type="molecule type" value="Genomic_DNA"/>
</dbReference>
<keyword evidence="2" id="KW-1185">Reference proteome</keyword>
<dbReference type="Proteomes" id="UP000535543">
    <property type="component" value="Unassembled WGS sequence"/>
</dbReference>
<dbReference type="AlphaFoldDB" id="A0A848KIZ0"/>
<protein>
    <recommendedName>
        <fullName evidence="3">Bacteriocin-protection protein, YdeI/OmpD-associated family</fullName>
    </recommendedName>
</protein>
<evidence type="ECO:0000313" key="2">
    <source>
        <dbReference type="Proteomes" id="UP000535543"/>
    </source>
</evidence>
<evidence type="ECO:0008006" key="3">
    <source>
        <dbReference type="Google" id="ProtNLM"/>
    </source>
</evidence>
<name>A0A848KIZ0_9NOCA</name>
<accession>A0A848KIZ0</accession>
<sequence length="191" mass="21600">MTAQERATEFFSDETEFRDWLESNHAVSEGVWLKFAKKGTGIVSLNHARALDVALCYGWIDGQAKSIDDTYYLQGFTPRRAQSPWSKRNQDKVAELIEQGLMQPAGQAEIDRAKADGRWDRASDTPSTAKPPQDFLDELAKNPAAEAFFATLTQRHHFAVHKQLNDAKKPETRVRRIAKFIEKLAEGKPIV</sequence>
<gene>
    <name evidence="1" type="ORF">FGL95_14215</name>
</gene>
<proteinExistence type="predicted"/>
<dbReference type="RefSeq" id="WP_169587822.1">
    <property type="nucleotide sequence ID" value="NZ_VCQU01000004.1"/>
</dbReference>
<evidence type="ECO:0000313" key="1">
    <source>
        <dbReference type="EMBL" id="NMN96190.1"/>
    </source>
</evidence>